<dbReference type="EMBL" id="BMFA01000007">
    <property type="protein sequence ID" value="GGB51685.1"/>
    <property type="molecule type" value="Genomic_DNA"/>
</dbReference>
<dbReference type="PANTHER" id="PTHR43861">
    <property type="entry name" value="TRANS-ACONITATE 2-METHYLTRANSFERASE-RELATED"/>
    <property type="match status" value="1"/>
</dbReference>
<reference evidence="2" key="1">
    <citation type="journal article" date="2014" name="Int. J. Syst. Evol. Microbiol.">
        <title>Complete genome sequence of Corynebacterium casei LMG S-19264T (=DSM 44701T), isolated from a smear-ripened cheese.</title>
        <authorList>
            <consortium name="US DOE Joint Genome Institute (JGI-PGF)"/>
            <person name="Walter F."/>
            <person name="Albersmeier A."/>
            <person name="Kalinowski J."/>
            <person name="Ruckert C."/>
        </authorList>
    </citation>
    <scope>NUCLEOTIDE SEQUENCE</scope>
    <source>
        <strain evidence="2">CGMCC 1.12426</strain>
    </source>
</reference>
<keyword evidence="2" id="KW-0808">Transferase</keyword>
<evidence type="ECO:0000313" key="3">
    <source>
        <dbReference type="Proteomes" id="UP000605148"/>
    </source>
</evidence>
<protein>
    <submittedName>
        <fullName evidence="2">S-adenosylmethionine-dependent methyltransferase</fullName>
    </submittedName>
</protein>
<dbReference type="GO" id="GO:0008168">
    <property type="term" value="F:methyltransferase activity"/>
    <property type="evidence" value="ECO:0007669"/>
    <property type="project" value="UniProtKB-KW"/>
</dbReference>
<dbReference type="AlphaFoldDB" id="A0A916TLM2"/>
<dbReference type="PANTHER" id="PTHR43861:SF1">
    <property type="entry name" value="TRANS-ACONITATE 2-METHYLTRANSFERASE"/>
    <property type="match status" value="1"/>
</dbReference>
<dbReference type="OrthoDB" id="9765084at2"/>
<sequence>MTKTNQDRVAEAYNRGLDAEKAGDFDAAEAAYREVLALDQEDSGGVSVRLAAMGRSAPPAKMPDAYVATLFDQHADVFDTILVDQLGYCVPLMVVDAVKCLSLGPFDRLLDLGCGTGLTGMALADCTVHRTGVDLSERIIELAFDRQVYDDLYVGEVVDFLQDFEDDDGHQPVWDLITATDVLPYLGDVEPLFRGASARLVAGGVLAFSTETFDDPSAFKGNPYSVGQKTRFAHRLDYIDKSLKEAGFVRLLADDITVRLEDGKPVSGHLVLARKAAA</sequence>
<keyword evidence="3" id="KW-1185">Reference proteome</keyword>
<gene>
    <name evidence="2" type="ORF">GCM10011316_24600</name>
</gene>
<dbReference type="CDD" id="cd02440">
    <property type="entry name" value="AdoMet_MTases"/>
    <property type="match status" value="1"/>
</dbReference>
<dbReference type="Pfam" id="PF08242">
    <property type="entry name" value="Methyltransf_12"/>
    <property type="match status" value="1"/>
</dbReference>
<dbReference type="RefSeq" id="WP_150496651.1">
    <property type="nucleotide sequence ID" value="NZ_BMFA01000007.1"/>
</dbReference>
<feature type="domain" description="Methyltransferase type 12" evidence="1">
    <location>
        <begin position="110"/>
        <end position="206"/>
    </location>
</feature>
<organism evidence="2 3">
    <name type="scientific">Roseibium aquae</name>
    <dbReference type="NCBI Taxonomy" id="1323746"/>
    <lineage>
        <taxon>Bacteria</taxon>
        <taxon>Pseudomonadati</taxon>
        <taxon>Pseudomonadota</taxon>
        <taxon>Alphaproteobacteria</taxon>
        <taxon>Hyphomicrobiales</taxon>
        <taxon>Stappiaceae</taxon>
        <taxon>Roseibium</taxon>
    </lineage>
</organism>
<name>A0A916TLM2_9HYPH</name>
<keyword evidence="2" id="KW-0489">Methyltransferase</keyword>
<proteinExistence type="predicted"/>
<dbReference type="InterPro" id="IPR029063">
    <property type="entry name" value="SAM-dependent_MTases_sf"/>
</dbReference>
<reference evidence="2" key="2">
    <citation type="submission" date="2020-09" db="EMBL/GenBank/DDBJ databases">
        <authorList>
            <person name="Sun Q."/>
            <person name="Zhou Y."/>
        </authorList>
    </citation>
    <scope>NUCLEOTIDE SEQUENCE</scope>
    <source>
        <strain evidence="2">CGMCC 1.12426</strain>
    </source>
</reference>
<dbReference type="Gene3D" id="3.40.50.150">
    <property type="entry name" value="Vaccinia Virus protein VP39"/>
    <property type="match status" value="1"/>
</dbReference>
<dbReference type="GO" id="GO:0032259">
    <property type="term" value="P:methylation"/>
    <property type="evidence" value="ECO:0007669"/>
    <property type="project" value="UniProtKB-KW"/>
</dbReference>
<dbReference type="InterPro" id="IPR013217">
    <property type="entry name" value="Methyltransf_12"/>
</dbReference>
<evidence type="ECO:0000259" key="1">
    <source>
        <dbReference type="Pfam" id="PF08242"/>
    </source>
</evidence>
<dbReference type="SUPFAM" id="SSF53335">
    <property type="entry name" value="S-adenosyl-L-methionine-dependent methyltransferases"/>
    <property type="match status" value="1"/>
</dbReference>
<evidence type="ECO:0000313" key="2">
    <source>
        <dbReference type="EMBL" id="GGB51685.1"/>
    </source>
</evidence>
<accession>A0A916TLM2</accession>
<comment type="caution">
    <text evidence="2">The sequence shown here is derived from an EMBL/GenBank/DDBJ whole genome shotgun (WGS) entry which is preliminary data.</text>
</comment>
<dbReference type="SUPFAM" id="SSF48452">
    <property type="entry name" value="TPR-like"/>
    <property type="match status" value="1"/>
</dbReference>
<dbReference type="Proteomes" id="UP000605148">
    <property type="component" value="Unassembled WGS sequence"/>
</dbReference>
<dbReference type="InterPro" id="IPR011990">
    <property type="entry name" value="TPR-like_helical_dom_sf"/>
</dbReference>